<proteinExistence type="predicted"/>
<dbReference type="InterPro" id="IPR005094">
    <property type="entry name" value="Endonuclease_MobA/VirD2"/>
</dbReference>
<sequence>MATLKYIASKNADYNAAYRYLVFEHDEKTGRQIFDEQGYAVVREKYLIDGLLCTPDTFAMECRKLNKAFKKNQSERDIKTHHYIISYDPKDAELGLTIEQAQEMGMEYARKHFHGHQAIVCTHPDGSNHSGNIHTHIVINSLRAQDTEKLPYKMRRCDTKAGYKHNSIREFLTFAQNGVVKMCLQHGLHQVDFGKSKKRITNQEYRAGRKGQERLDKRNKKLRAEGKPVQQTKFETEKEKIRKAIEAALLVSENETDFIQLLQDNYQITVKESRGRWSYLPPGRKKPIRGRMLGDDYEKESVLKAIATTKEKQKETENVQNNVSEGKNIRRPKPVISTKIPDIGEIGSLVDIEHNPKVKESEAYMQWAKIHNLQEQSKTFNYMSEHGLLKGAQLDEELAALRIAYDQAKTEVKETEKQLKNVNRSLRLLGQYYRTRKIYQSYRRCSNKKSYRAEHRSELELYDAAVEELRSIYSDGKFPPVQELKKEKSKLMEHKSEQYENYREIRKQWMDVSKIVRNRDSFLKKQREQERIESPKM</sequence>
<keyword evidence="1" id="KW-0175">Coiled coil</keyword>
<evidence type="ECO:0000259" key="3">
    <source>
        <dbReference type="Pfam" id="PF03432"/>
    </source>
</evidence>
<gene>
    <name evidence="4" type="ORF">HF855_10090</name>
</gene>
<evidence type="ECO:0000256" key="2">
    <source>
        <dbReference type="SAM" id="MobiDB-lite"/>
    </source>
</evidence>
<feature type="coiled-coil region" evidence="1">
    <location>
        <begin position="391"/>
        <end position="425"/>
    </location>
</feature>
<dbReference type="Proteomes" id="UP000580130">
    <property type="component" value="Unassembled WGS sequence"/>
</dbReference>
<evidence type="ECO:0000313" key="5">
    <source>
        <dbReference type="Proteomes" id="UP000580130"/>
    </source>
</evidence>
<accession>A0A848CJ51</accession>
<protein>
    <submittedName>
        <fullName evidence="4">Rlx protein</fullName>
    </submittedName>
</protein>
<dbReference type="EMBL" id="JABAFX010000024">
    <property type="protein sequence ID" value="NME57754.1"/>
    <property type="molecule type" value="Genomic_DNA"/>
</dbReference>
<dbReference type="RefSeq" id="WP_168933913.1">
    <property type="nucleotide sequence ID" value="NZ_JABAFX010000024.1"/>
</dbReference>
<dbReference type="Pfam" id="PF03432">
    <property type="entry name" value="Relaxase"/>
    <property type="match status" value="1"/>
</dbReference>
<organism evidence="4 5">
    <name type="scientific">Dorea formicigenerans</name>
    <dbReference type="NCBI Taxonomy" id="39486"/>
    <lineage>
        <taxon>Bacteria</taxon>
        <taxon>Bacillati</taxon>
        <taxon>Bacillota</taxon>
        <taxon>Clostridia</taxon>
        <taxon>Lachnospirales</taxon>
        <taxon>Lachnospiraceae</taxon>
        <taxon>Dorea</taxon>
    </lineage>
</organism>
<dbReference type="AlphaFoldDB" id="A0A848CJ51"/>
<feature type="domain" description="MobA/VirD2-like nuclease" evidence="3">
    <location>
        <begin position="45"/>
        <end position="150"/>
    </location>
</feature>
<evidence type="ECO:0000256" key="1">
    <source>
        <dbReference type="SAM" id="Coils"/>
    </source>
</evidence>
<reference evidence="4 5" key="1">
    <citation type="submission" date="2020-04" db="EMBL/GenBank/DDBJ databases">
        <authorList>
            <person name="Hitch T.C.A."/>
            <person name="Wylensek D."/>
            <person name="Clavel T."/>
        </authorList>
    </citation>
    <scope>NUCLEOTIDE SEQUENCE [LARGE SCALE GENOMIC DNA]</scope>
    <source>
        <strain evidence="4 5">BSM-383-APC-5F</strain>
    </source>
</reference>
<comment type="caution">
    <text evidence="4">The sequence shown here is derived from an EMBL/GenBank/DDBJ whole genome shotgun (WGS) entry which is preliminary data.</text>
</comment>
<name>A0A848CJ51_9FIRM</name>
<evidence type="ECO:0000313" key="4">
    <source>
        <dbReference type="EMBL" id="NME57754.1"/>
    </source>
</evidence>
<feature type="region of interest" description="Disordered" evidence="2">
    <location>
        <begin position="309"/>
        <end position="330"/>
    </location>
</feature>